<sequence length="170" mass="19917">MNVAIDRLLTKEKNLNDQYNDKVNAFLTNRRHNDNVIFKTNLAIVLANIYAIQEQIYALQHCSEDKKLQIDFINDLSEFNMSNDQIEQLLVDDAIKTFVQNYKIDNELLSKEIDKHASKFIKMLTQFIDKRKVYRAKPSTMLLDELTLLKANIIKQFCTIEKLYIIGISK</sequence>
<name>A0A1B1UZM0_9ABAC</name>
<evidence type="ECO:0000313" key="2">
    <source>
        <dbReference type="EMBL" id="ANW12331.1"/>
    </source>
</evidence>
<gene>
    <name evidence="2" type="primary">masp6.1</name>
</gene>
<dbReference type="EMBL" id="KU707951">
    <property type="protein sequence ID" value="ANW12331.1"/>
    <property type="molecule type" value="Genomic_DNA"/>
</dbReference>
<reference evidence="2" key="2">
    <citation type="submission" date="2016-02" db="EMBL/GenBank/DDBJ databases">
        <authorList>
            <person name="Wen L."/>
            <person name="He K."/>
            <person name="Yang H."/>
        </authorList>
    </citation>
    <scope>NUCLEOTIDE SEQUENCE</scope>
    <source>
        <strain evidence="2">164</strain>
    </source>
</reference>
<proteinExistence type="predicted"/>
<protein>
    <submittedName>
        <fullName evidence="1">Pkip-1</fullName>
    </submittedName>
</protein>
<reference evidence="1" key="1">
    <citation type="submission" date="2016-01" db="EMBL/GenBank/DDBJ databases">
        <authorList>
            <person name="Oliw E.H."/>
        </authorList>
    </citation>
    <scope>NUCLEOTIDE SEQUENCE</scope>
    <source>
        <strain evidence="1">Martignoni</strain>
    </source>
</reference>
<dbReference type="EMBL" id="KU563146">
    <property type="protein sequence ID" value="ANW09680.1"/>
    <property type="molecule type" value="Genomic_DNA"/>
</dbReference>
<dbReference type="Pfam" id="PF06878">
    <property type="entry name" value="Pkip-1"/>
    <property type="match status" value="1"/>
</dbReference>
<accession>A0A1B1UZM0</accession>
<organism evidence="1">
    <name type="scientific">Malacosoma sp. alphabaculovirus</name>
    <dbReference type="NCBI Taxonomy" id="1881632"/>
    <lineage>
        <taxon>Viruses</taxon>
        <taxon>Viruses incertae sedis</taxon>
        <taxon>Naldaviricetes</taxon>
        <taxon>Lefavirales</taxon>
        <taxon>Baculoviridae</taxon>
        <taxon>Alphabaculovirus</taxon>
    </lineage>
</organism>
<dbReference type="InterPro" id="IPR009672">
    <property type="entry name" value="Pkip-1"/>
</dbReference>
<evidence type="ECO:0000313" key="1">
    <source>
        <dbReference type="EMBL" id="ANW09680.1"/>
    </source>
</evidence>